<dbReference type="EMBL" id="LAZP02000382">
    <property type="protein sequence ID" value="PFH57634.1"/>
    <property type="molecule type" value="Genomic_DNA"/>
</dbReference>
<proteinExistence type="predicted"/>
<sequence>MVTGRYDADTSAAGELPPWGKYYQQAIEPSASECRGPAAGDAPLSQKRTVVIVVVVLLLPQAVLGWWSEVRRSQGAGQRIEKKGGGNPASRQFVFGYKLQSTTPTPPGIPAAPAARTLLAGLRVAKSGSGSGYSRAKFPHWETVDGGCNVRTVVLRRDGRGVVVDDECVVTDGRWTSPYDGETVNDASEIDIDHLVPLKNAWIPRTYTRTRPRKNRRRRLTPSHESGASDWDADERRSFANDVASPQLWAVTSSINREKSDGSPDEWLPPVQAFRCVYVESWVRVKSAYRLAVTKDEKETLSTVLESC</sequence>
<reference evidence="3 4" key="2">
    <citation type="journal article" date="2017" name="Sci. Rep.">
        <title>Ant-infecting Ophiocordyceps genomes reveal a high diversity of potential behavioral manipulation genes and a possible major role for enterotoxins.</title>
        <authorList>
            <person name="de Bekker C."/>
            <person name="Ohm R.A."/>
            <person name="Evans H.C."/>
            <person name="Brachmann A."/>
            <person name="Hughes D.P."/>
        </authorList>
    </citation>
    <scope>NUCLEOTIDE SEQUENCE [LARGE SCALE GENOMIC DNA]</scope>
    <source>
        <strain evidence="3 4">SC16a</strain>
    </source>
</reference>
<reference evidence="3 4" key="1">
    <citation type="journal article" date="2015" name="BMC Genomics">
        <title>Gene expression during zombie ant biting behavior reflects the complexity underlying fungal parasitic behavioral manipulation.</title>
        <authorList>
            <person name="de Bekker C."/>
            <person name="Ohm R.A."/>
            <person name="Loreto R.G."/>
            <person name="Sebastian A."/>
            <person name="Albert I."/>
            <person name="Merrow M."/>
            <person name="Brachmann A."/>
            <person name="Hughes D.P."/>
        </authorList>
    </citation>
    <scope>NUCLEOTIDE SEQUENCE [LARGE SCALE GENOMIC DNA]</scope>
    <source>
        <strain evidence="3 4">SC16a</strain>
    </source>
</reference>
<dbReference type="OrthoDB" id="3162605at2759"/>
<evidence type="ECO:0000313" key="4">
    <source>
        <dbReference type="Proteomes" id="UP000037136"/>
    </source>
</evidence>
<feature type="region of interest" description="Disordered" evidence="1">
    <location>
        <begin position="212"/>
        <end position="233"/>
    </location>
</feature>
<feature type="compositionally biased region" description="Basic residues" evidence="1">
    <location>
        <begin position="212"/>
        <end position="221"/>
    </location>
</feature>
<evidence type="ECO:0000256" key="1">
    <source>
        <dbReference type="SAM" id="MobiDB-lite"/>
    </source>
</evidence>
<dbReference type="STRING" id="268505.A0A2A9P8U4"/>
<feature type="domain" description="GmrSD restriction endonucleases C-terminal" evidence="2">
    <location>
        <begin position="169"/>
        <end position="303"/>
    </location>
</feature>
<evidence type="ECO:0000259" key="2">
    <source>
        <dbReference type="Pfam" id="PF07510"/>
    </source>
</evidence>
<accession>A0A2A9P8U4</accession>
<dbReference type="InterPro" id="IPR011089">
    <property type="entry name" value="GmrSD_C"/>
</dbReference>
<keyword evidence="4" id="KW-1185">Reference proteome</keyword>
<dbReference type="Pfam" id="PF07510">
    <property type="entry name" value="GmrSD_C"/>
    <property type="match status" value="1"/>
</dbReference>
<evidence type="ECO:0000313" key="3">
    <source>
        <dbReference type="EMBL" id="PFH57634.1"/>
    </source>
</evidence>
<protein>
    <recommendedName>
        <fullName evidence="2">GmrSD restriction endonucleases C-terminal domain-containing protein</fullName>
    </recommendedName>
</protein>
<dbReference type="PANTHER" id="PTHR24094">
    <property type="entry name" value="SECRETED PROTEIN"/>
    <property type="match status" value="1"/>
</dbReference>
<name>A0A2A9P8U4_OPHUN</name>
<dbReference type="Proteomes" id="UP000037136">
    <property type="component" value="Unassembled WGS sequence"/>
</dbReference>
<dbReference type="PANTHER" id="PTHR24094:SF15">
    <property type="entry name" value="AMP-DEPENDENT SYNTHETASE_LIGASE DOMAIN-CONTAINING PROTEIN-RELATED"/>
    <property type="match status" value="1"/>
</dbReference>
<gene>
    <name evidence="3" type="ORF">XA68_14759</name>
</gene>
<dbReference type="AlphaFoldDB" id="A0A2A9P8U4"/>
<comment type="caution">
    <text evidence="3">The sequence shown here is derived from an EMBL/GenBank/DDBJ whole genome shotgun (WGS) entry which is preliminary data.</text>
</comment>
<organism evidence="3 4">
    <name type="scientific">Ophiocordyceps unilateralis</name>
    <name type="common">Zombie-ant fungus</name>
    <name type="synonym">Torrubia unilateralis</name>
    <dbReference type="NCBI Taxonomy" id="268505"/>
    <lineage>
        <taxon>Eukaryota</taxon>
        <taxon>Fungi</taxon>
        <taxon>Dikarya</taxon>
        <taxon>Ascomycota</taxon>
        <taxon>Pezizomycotina</taxon>
        <taxon>Sordariomycetes</taxon>
        <taxon>Hypocreomycetidae</taxon>
        <taxon>Hypocreales</taxon>
        <taxon>Ophiocordycipitaceae</taxon>
        <taxon>Ophiocordyceps</taxon>
    </lineage>
</organism>